<dbReference type="AlphaFoldDB" id="A0A318N7Z4"/>
<dbReference type="PANTHER" id="PTHR33693">
    <property type="entry name" value="TYPE-5 URACIL-DNA GLYCOSYLASE"/>
    <property type="match status" value="1"/>
</dbReference>
<dbReference type="Gene3D" id="3.40.470.10">
    <property type="entry name" value="Uracil-DNA glycosylase-like domain"/>
    <property type="match status" value="1"/>
</dbReference>
<reference evidence="9 10" key="1">
    <citation type="submission" date="2018-05" db="EMBL/GenBank/DDBJ databases">
        <title>Reference genomes for bee gut microbiota database.</title>
        <authorList>
            <person name="Ellegaard K.M."/>
        </authorList>
    </citation>
    <scope>NUCLEOTIDE SEQUENCE [LARGE SCALE GENOMIC DNA]</scope>
    <source>
        <strain evidence="9 10">ESL0284</strain>
    </source>
</reference>
<dbReference type="InterPro" id="IPR051536">
    <property type="entry name" value="UDG_Type-4/5"/>
</dbReference>
<evidence type="ECO:0000256" key="2">
    <source>
        <dbReference type="ARBA" id="ARBA00022723"/>
    </source>
</evidence>
<evidence type="ECO:0000313" key="9">
    <source>
        <dbReference type="EMBL" id="PXZ02034.1"/>
    </source>
</evidence>
<keyword evidence="5" id="KW-0408">Iron</keyword>
<keyword evidence="7" id="KW-0234">DNA repair</keyword>
<proteinExistence type="predicted"/>
<evidence type="ECO:0000256" key="3">
    <source>
        <dbReference type="ARBA" id="ARBA00022763"/>
    </source>
</evidence>
<keyword evidence="6" id="KW-0411">Iron-sulfur</keyword>
<dbReference type="GO" id="GO:0051539">
    <property type="term" value="F:4 iron, 4 sulfur cluster binding"/>
    <property type="evidence" value="ECO:0007669"/>
    <property type="project" value="UniProtKB-KW"/>
</dbReference>
<dbReference type="GO" id="GO:0046872">
    <property type="term" value="F:metal ion binding"/>
    <property type="evidence" value="ECO:0007669"/>
    <property type="project" value="UniProtKB-KW"/>
</dbReference>
<dbReference type="PANTHER" id="PTHR33693:SF1">
    <property type="entry name" value="TYPE-4 URACIL-DNA GLYCOSYLASE"/>
    <property type="match status" value="1"/>
</dbReference>
<dbReference type="SUPFAM" id="SSF52141">
    <property type="entry name" value="Uracil-DNA glycosylase-like"/>
    <property type="match status" value="1"/>
</dbReference>
<evidence type="ECO:0000256" key="4">
    <source>
        <dbReference type="ARBA" id="ARBA00022801"/>
    </source>
</evidence>
<evidence type="ECO:0000313" key="10">
    <source>
        <dbReference type="Proteomes" id="UP000247565"/>
    </source>
</evidence>
<keyword evidence="2" id="KW-0479">Metal-binding</keyword>
<dbReference type="SMART" id="SM00986">
    <property type="entry name" value="UDG"/>
    <property type="match status" value="1"/>
</dbReference>
<evidence type="ECO:0000256" key="1">
    <source>
        <dbReference type="ARBA" id="ARBA00022485"/>
    </source>
</evidence>
<dbReference type="Pfam" id="PF03167">
    <property type="entry name" value="UDG"/>
    <property type="match status" value="1"/>
</dbReference>
<dbReference type="SMART" id="SM00987">
    <property type="entry name" value="UreE_C"/>
    <property type="match status" value="1"/>
</dbReference>
<keyword evidence="3" id="KW-0227">DNA damage</keyword>
<dbReference type="EMBL" id="QGLT01000001">
    <property type="protein sequence ID" value="PXZ02034.1"/>
    <property type="molecule type" value="Genomic_DNA"/>
</dbReference>
<evidence type="ECO:0000259" key="8">
    <source>
        <dbReference type="SMART" id="SM00986"/>
    </source>
</evidence>
<evidence type="ECO:0000256" key="7">
    <source>
        <dbReference type="ARBA" id="ARBA00023204"/>
    </source>
</evidence>
<dbReference type="CDD" id="cd10030">
    <property type="entry name" value="UDG-F4_TTUDGA_SPO1dp_like"/>
    <property type="match status" value="1"/>
</dbReference>
<dbReference type="OrthoDB" id="5290748at2"/>
<organism evidence="9 10">
    <name type="scientific">Commensalibacter melissae</name>
    <dbReference type="NCBI Taxonomy" id="2070537"/>
    <lineage>
        <taxon>Bacteria</taxon>
        <taxon>Pseudomonadati</taxon>
        <taxon>Pseudomonadota</taxon>
        <taxon>Alphaproteobacteria</taxon>
        <taxon>Acetobacterales</taxon>
        <taxon>Acetobacteraceae</taxon>
    </lineage>
</organism>
<protein>
    <recommendedName>
        <fullName evidence="8">Uracil-DNA glycosylase-like domain-containing protein</fullName>
    </recommendedName>
</protein>
<keyword evidence="10" id="KW-1185">Reference proteome</keyword>
<keyword evidence="4" id="KW-0378">Hydrolase</keyword>
<gene>
    <name evidence="9" type="ORF">DK869_03300</name>
</gene>
<name>A0A318N7Z4_9PROT</name>
<comment type="caution">
    <text evidence="9">The sequence shown here is derived from an EMBL/GenBank/DDBJ whole genome shotgun (WGS) entry which is preliminary data.</text>
</comment>
<evidence type="ECO:0000256" key="6">
    <source>
        <dbReference type="ARBA" id="ARBA00023014"/>
    </source>
</evidence>
<evidence type="ECO:0000256" key="5">
    <source>
        <dbReference type="ARBA" id="ARBA00023004"/>
    </source>
</evidence>
<dbReference type="RefSeq" id="WP_110438552.1">
    <property type="nucleotide sequence ID" value="NZ_CP046393.1"/>
</dbReference>
<feature type="domain" description="Uracil-DNA glycosylase-like" evidence="8">
    <location>
        <begin position="88"/>
        <end position="240"/>
    </location>
</feature>
<dbReference type="Proteomes" id="UP000247565">
    <property type="component" value="Unassembled WGS sequence"/>
</dbReference>
<accession>A0A318N7Z4</accession>
<dbReference type="InterPro" id="IPR036895">
    <property type="entry name" value="Uracil-DNA_glycosylase-like_sf"/>
</dbReference>
<dbReference type="GO" id="GO:0097506">
    <property type="term" value="F:deaminated base DNA N-glycosylase activity"/>
    <property type="evidence" value="ECO:0007669"/>
    <property type="project" value="UniProtKB-ARBA"/>
</dbReference>
<keyword evidence="1" id="KW-0004">4Fe-4S</keyword>
<sequence length="250" mass="28733">MYDHLSLLQLYSEWGIDENLTSVSINHLENRKPIPTLPLPKKQSVSTKIITKTNRHSAFQTNNLQEINQAILEFKDCSLKNTAMNTILSVGDPKSHIYIIGDVPDADEDRSGRVFADTGNFWLEQMLDNIDISLDACFRIPLVPWRPPGGRQISTNELELCLPFLYKLLILYQPRYILTIGQLPAKTLLKTPVNFNQLKNQWHSFTYSGIPNPIQLFPLHHLSQININAKIRQVTWKNLLYIRATIDKNT</sequence>
<dbReference type="InterPro" id="IPR005122">
    <property type="entry name" value="Uracil-DNA_glycosylase-like"/>
</dbReference>
<dbReference type="GO" id="GO:0006281">
    <property type="term" value="P:DNA repair"/>
    <property type="evidence" value="ECO:0007669"/>
    <property type="project" value="UniProtKB-KW"/>
</dbReference>